<evidence type="ECO:0000256" key="1">
    <source>
        <dbReference type="SAM" id="Phobius"/>
    </source>
</evidence>
<organism evidence="3 4">
    <name type="scientific">Dysosmobacter segnis</name>
    <dbReference type="NCBI Taxonomy" id="2763042"/>
    <lineage>
        <taxon>Bacteria</taxon>
        <taxon>Bacillati</taxon>
        <taxon>Bacillota</taxon>
        <taxon>Clostridia</taxon>
        <taxon>Eubacteriales</taxon>
        <taxon>Oscillospiraceae</taxon>
        <taxon>Dysosmobacter</taxon>
    </lineage>
</organism>
<protein>
    <submittedName>
        <fullName evidence="3">M56 family metallopeptidase</fullName>
    </submittedName>
</protein>
<evidence type="ECO:0000259" key="2">
    <source>
        <dbReference type="Pfam" id="PF05569"/>
    </source>
</evidence>
<keyword evidence="1" id="KW-0812">Transmembrane</keyword>
<dbReference type="PANTHER" id="PTHR34978">
    <property type="entry name" value="POSSIBLE SENSOR-TRANSDUCER PROTEIN BLAR"/>
    <property type="match status" value="1"/>
</dbReference>
<feature type="transmembrane region" description="Helical" evidence="1">
    <location>
        <begin position="316"/>
        <end position="336"/>
    </location>
</feature>
<dbReference type="Proteomes" id="UP000620327">
    <property type="component" value="Unassembled WGS sequence"/>
</dbReference>
<dbReference type="InterPro" id="IPR052173">
    <property type="entry name" value="Beta-lactam_resp_regulator"/>
</dbReference>
<comment type="caution">
    <text evidence="3">The sequence shown here is derived from an EMBL/GenBank/DDBJ whole genome shotgun (WGS) entry which is preliminary data.</text>
</comment>
<reference evidence="3" key="1">
    <citation type="submission" date="2020-08" db="EMBL/GenBank/DDBJ databases">
        <title>Genome public.</title>
        <authorList>
            <person name="Liu C."/>
            <person name="Sun Q."/>
        </authorList>
    </citation>
    <scope>NUCLEOTIDE SEQUENCE</scope>
    <source>
        <strain evidence="3">BX15</strain>
    </source>
</reference>
<accession>A0A923MK86</accession>
<dbReference type="EMBL" id="JACOQI010000017">
    <property type="protein sequence ID" value="MBC5771481.1"/>
    <property type="molecule type" value="Genomic_DNA"/>
</dbReference>
<evidence type="ECO:0000313" key="4">
    <source>
        <dbReference type="Proteomes" id="UP000620327"/>
    </source>
</evidence>
<name>A0A923MK86_9FIRM</name>
<feature type="transmembrane region" description="Helical" evidence="1">
    <location>
        <begin position="134"/>
        <end position="156"/>
    </location>
</feature>
<gene>
    <name evidence="3" type="ORF">H8Z83_14370</name>
</gene>
<sequence length="1496" mass="166145">MKEILLTSSVLILALLLLRLLFRKTISRQVQYALWGLVALRLLVPVSLPAMEHNVLTAAEPVTARITAPALYVTPYRETIVSAPPGVFQTPAPYQSFRVDTATEDSTVTFTDGKNVTHSIEYKSQIPLTPVLKAVWHTGMYVMAAWFLLANLRFMLRLRRSRKLYPVENCPYPVYLTADLPSPCLFGLFHPAVYLTPAAVESPETLRHVLIHETTHARHLDPLWSLLRCMCLAVYWFDPLVWIAAIVSRRDCELACDEGALRQLGESERIPYGQTLLRLIPVAGRSESPLLSATTMTAGKRELKDRVTRIAENRRTVGVALLAVVTAAALVCALTFTGAKPSVRSLTGEELSEYALTFNTVDRWQDSAGNDCGLRPVQFLTSVYDDPIKIDMYHLFYNGVSPEQPISAAERQELVDTCYDGYDPEVDLIKITAEQADHVLVRWVDLPLAETDALSMGSFAYLANYDAYYHFHGDTNALGDVCFYAGERSGDTVTLYYQPEQCGAQLVDTAGSGEEVWAKVTVVPQPGGGFQLRSNQLCARPDALLSSRLLTGEELAFFNTQFFNSQTTNEFGGVQHTLHNQFLTCLYAGPQDINLFDLFYNGVGTWEAPSQAELEQLGVLAEDGSQICPTYKLTTAAMDAFLLENTGLTLAQTNKVDLDAFDYLPDYDAYYLTKGDTNYRSVTFTGGERKGSYIRLYWKDFYYGGETNECVTLLDRGDGQYWFVSHLLVDSVTPSAFAYPEEDPWMTIPLDDLTPYEPQKMSLTRHSDDCAERGGGFSVDGSGGERYSLRVYRSTDGAIYAAIMRAEAVSSQQGITQWEADVFFTAPALDVQELDDTVRLFFFHNLLGHSGFTVSYSDYLTGGPGRGGYIGTVTDYYYLDNSGTPYLLARAKGDCEAIDLDGDGENELCAASGVSGQLFFLRSGQLYEADVKALLQNAWPEINYWDHASWDLNYRRLTVRGFVSMPEWATAEHPQPNADFIRYLYYRDGALLVYKPDKDSQTADHVVGTPDVPEPVLAAAKATVQKAYQDYKNGGYDSGADLDNWRVEYVSEDWYRAYPNGTLIAYNLNYEYHAQKPANVTLAGGAYVDEDGWLMPDYPYCHYLFFTETDGQYTFLEEWMLNDGGPGSKVFDAEMQRWAVELGLSSVADTTPEELLHQLYDGMGGQFLTQLSTMSETDRQTVCQKLDVILQEGTAEQQSLYLDAVQTMAWCSHSFDGAQWEAYDYFLEHSARSSQAAYRAQAVMDALTGGGAVQMRLEPADGVRGGDYTVGVSDGSGAVRAQGFSGSFYWATASDSDPSGSSITLQSPDGRCTITAWENSSIVRCEEPGKTAWLMAASTSSAPYDGNTVFTYLRKWYDEAEFNALVDRLIVPADGRNREELAQSWLDAVGDVTIHQVTPGSKYENSFVQNRVTVESAEPAAGLYDPELLAGQHFTFTNERIFVPGNYRSKEQQTVNSSARAYHGEYGPMPGGGAFLDTRSGLLYQTADGWKGTFAP</sequence>
<keyword evidence="4" id="KW-1185">Reference proteome</keyword>
<keyword evidence="1" id="KW-1133">Transmembrane helix</keyword>
<dbReference type="RefSeq" id="WP_187015676.1">
    <property type="nucleotide sequence ID" value="NZ_JACOQI010000017.1"/>
</dbReference>
<evidence type="ECO:0000313" key="3">
    <source>
        <dbReference type="EMBL" id="MBC5771481.1"/>
    </source>
</evidence>
<keyword evidence="1" id="KW-0472">Membrane</keyword>
<feature type="domain" description="Peptidase M56" evidence="2">
    <location>
        <begin position="4"/>
        <end position="309"/>
    </location>
</feature>
<dbReference type="Pfam" id="PF05569">
    <property type="entry name" value="Peptidase_M56"/>
    <property type="match status" value="1"/>
</dbReference>
<dbReference type="CDD" id="cd07341">
    <property type="entry name" value="M56_BlaR1_MecR1_like"/>
    <property type="match status" value="1"/>
</dbReference>
<proteinExistence type="predicted"/>
<dbReference type="InterPro" id="IPR008756">
    <property type="entry name" value="Peptidase_M56"/>
</dbReference>
<dbReference type="PANTHER" id="PTHR34978:SF3">
    <property type="entry name" value="SLR0241 PROTEIN"/>
    <property type="match status" value="1"/>
</dbReference>